<sequence>MFQMELAQFEKAAGELIPEAARLVRGRLHGDAQRELWAVAAFKTLRLELMPHLECRVAELWPLLFLDRGSLRIDTALPAELGYSRVNRFFLVVDRSLGKCRFGPPHGTLALDRSWRGFGLGTYLFAQLIAWGKDHYPRCAITTEHFDLAPLDIERPVLNAFCQRAGFEIVFHAPQGVTCFAKRMELLQEGYDQQRVTEVASGVPADWFTPAFQGRRLVDEVAERWMERG</sequence>
<protein>
    <recommendedName>
        <fullName evidence="3">N-acetyltransferase domain-containing protein</fullName>
    </recommendedName>
</protein>
<evidence type="ECO:0008006" key="3">
    <source>
        <dbReference type="Google" id="ProtNLM"/>
    </source>
</evidence>
<organism evidence="1 2">
    <name type="scientific">Geoalkalibacter halelectricus</name>
    <dbReference type="NCBI Taxonomy" id="2847045"/>
    <lineage>
        <taxon>Bacteria</taxon>
        <taxon>Pseudomonadati</taxon>
        <taxon>Thermodesulfobacteriota</taxon>
        <taxon>Desulfuromonadia</taxon>
        <taxon>Desulfuromonadales</taxon>
        <taxon>Geoalkalibacteraceae</taxon>
        <taxon>Geoalkalibacter</taxon>
    </lineage>
</organism>
<keyword evidence="2" id="KW-1185">Reference proteome</keyword>
<dbReference type="RefSeq" id="WP_260748437.1">
    <property type="nucleotide sequence ID" value="NZ_CP092109.1"/>
</dbReference>
<name>A0ABY5ZMX4_9BACT</name>
<accession>A0ABY5ZMX4</accession>
<dbReference type="Proteomes" id="UP001060414">
    <property type="component" value="Chromosome"/>
</dbReference>
<gene>
    <name evidence="1" type="ORF">L9S41_01490</name>
</gene>
<reference evidence="1" key="1">
    <citation type="journal article" date="2022" name="Environ. Microbiol.">
        <title>Geoalkalibacter halelectricus SAP #1 sp. nov. possessing extracellular electron transfer and mineral#reducing capabilities from a haloalkaline environment.</title>
        <authorList>
            <person name="Yadav S."/>
            <person name="Singh R."/>
            <person name="Sundharam S.S."/>
            <person name="Chaudhary S."/>
            <person name="Krishnamurthi S."/>
            <person name="Patil S.A."/>
        </authorList>
    </citation>
    <scope>NUCLEOTIDE SEQUENCE</scope>
    <source>
        <strain evidence="1">SAP-1</strain>
    </source>
</reference>
<proteinExistence type="predicted"/>
<dbReference type="InterPro" id="IPR016181">
    <property type="entry name" value="Acyl_CoA_acyltransferase"/>
</dbReference>
<dbReference type="EMBL" id="CP092109">
    <property type="protein sequence ID" value="UWZ80081.1"/>
    <property type="molecule type" value="Genomic_DNA"/>
</dbReference>
<evidence type="ECO:0000313" key="2">
    <source>
        <dbReference type="Proteomes" id="UP001060414"/>
    </source>
</evidence>
<evidence type="ECO:0000313" key="1">
    <source>
        <dbReference type="EMBL" id="UWZ80081.1"/>
    </source>
</evidence>
<dbReference type="SUPFAM" id="SSF55729">
    <property type="entry name" value="Acyl-CoA N-acyltransferases (Nat)"/>
    <property type="match status" value="1"/>
</dbReference>